<organism evidence="3 4">
    <name type="scientific">Lupinus albus</name>
    <name type="common">White lupine</name>
    <name type="synonym">Lupinus termis</name>
    <dbReference type="NCBI Taxonomy" id="3870"/>
    <lineage>
        <taxon>Eukaryota</taxon>
        <taxon>Viridiplantae</taxon>
        <taxon>Streptophyta</taxon>
        <taxon>Embryophyta</taxon>
        <taxon>Tracheophyta</taxon>
        <taxon>Spermatophyta</taxon>
        <taxon>Magnoliopsida</taxon>
        <taxon>eudicotyledons</taxon>
        <taxon>Gunneridae</taxon>
        <taxon>Pentapetalae</taxon>
        <taxon>rosids</taxon>
        <taxon>fabids</taxon>
        <taxon>Fabales</taxon>
        <taxon>Fabaceae</taxon>
        <taxon>Papilionoideae</taxon>
        <taxon>50 kb inversion clade</taxon>
        <taxon>genistoids sensu lato</taxon>
        <taxon>core genistoids</taxon>
        <taxon>Genisteae</taxon>
        <taxon>Lupinus</taxon>
    </lineage>
</organism>
<evidence type="ECO:0000313" key="3">
    <source>
        <dbReference type="EMBL" id="KAE9598449.1"/>
    </source>
</evidence>
<evidence type="ECO:0000256" key="2">
    <source>
        <dbReference type="SAM" id="Phobius"/>
    </source>
</evidence>
<proteinExistence type="predicted"/>
<evidence type="ECO:0000313" key="4">
    <source>
        <dbReference type="Proteomes" id="UP000447434"/>
    </source>
</evidence>
<feature type="region of interest" description="Disordered" evidence="1">
    <location>
        <begin position="84"/>
        <end position="105"/>
    </location>
</feature>
<reference evidence="4" key="1">
    <citation type="journal article" date="2020" name="Nat. Commun.">
        <title>Genome sequence of the cluster root forming white lupin.</title>
        <authorList>
            <person name="Hufnagel B."/>
            <person name="Marques A."/>
            <person name="Soriano A."/>
            <person name="Marques L."/>
            <person name="Divol F."/>
            <person name="Doumas P."/>
            <person name="Sallet E."/>
            <person name="Mancinotti D."/>
            <person name="Carrere S."/>
            <person name="Marande W."/>
            <person name="Arribat S."/>
            <person name="Keller J."/>
            <person name="Huneau C."/>
            <person name="Blein T."/>
            <person name="Aime D."/>
            <person name="Laguerre M."/>
            <person name="Taylor J."/>
            <person name="Schubert V."/>
            <person name="Nelson M."/>
            <person name="Geu-Flores F."/>
            <person name="Crespi M."/>
            <person name="Gallardo-Guerrero K."/>
            <person name="Delaux P.-M."/>
            <person name="Salse J."/>
            <person name="Berges H."/>
            <person name="Guyot R."/>
            <person name="Gouzy J."/>
            <person name="Peret B."/>
        </authorList>
    </citation>
    <scope>NUCLEOTIDE SEQUENCE [LARGE SCALE GENOMIC DNA]</scope>
    <source>
        <strain evidence="4">cv. Amiga</strain>
    </source>
</reference>
<gene>
    <name evidence="3" type="ORF">Lalb_Chr15g0081101</name>
</gene>
<evidence type="ECO:0000256" key="1">
    <source>
        <dbReference type="SAM" id="MobiDB-lite"/>
    </source>
</evidence>
<sequence>MFTLYHTSSSTHVHSLPHFFFFFFYSRYLVLISLSCSLLFTLSFAKGFGFTLHGNEQKKSFELKFQGSSSAELTKMYETQVKNDNPLKKQNISTSNTQAKGCTSK</sequence>
<feature type="transmembrane region" description="Helical" evidence="2">
    <location>
        <begin position="20"/>
        <end position="42"/>
    </location>
</feature>
<protein>
    <submittedName>
        <fullName evidence="3">Uncharacterized protein</fullName>
    </submittedName>
</protein>
<name>A0A6A4PD59_LUPAL</name>
<dbReference type="AlphaFoldDB" id="A0A6A4PD59"/>
<dbReference type="Proteomes" id="UP000447434">
    <property type="component" value="Chromosome 15"/>
</dbReference>
<keyword evidence="2" id="KW-1133">Transmembrane helix</keyword>
<dbReference type="EMBL" id="WOCE01000015">
    <property type="protein sequence ID" value="KAE9598449.1"/>
    <property type="molecule type" value="Genomic_DNA"/>
</dbReference>
<keyword evidence="4" id="KW-1185">Reference proteome</keyword>
<keyword evidence="2" id="KW-0812">Transmembrane</keyword>
<comment type="caution">
    <text evidence="3">The sequence shown here is derived from an EMBL/GenBank/DDBJ whole genome shotgun (WGS) entry which is preliminary data.</text>
</comment>
<accession>A0A6A4PD59</accession>
<keyword evidence="2" id="KW-0472">Membrane</keyword>